<keyword evidence="2" id="KW-0963">Cytoplasm</keyword>
<dbReference type="PANTHER" id="PTHR44085:SF2">
    <property type="entry name" value="SEPIAPTERIN REDUCTASE"/>
    <property type="match status" value="1"/>
</dbReference>
<gene>
    <name evidence="6" type="ORF">J40TS1_17920</name>
</gene>
<comment type="subcellular location">
    <subcellularLocation>
        <location evidence="1">Cytoplasm</location>
    </subcellularLocation>
</comment>
<evidence type="ECO:0000313" key="6">
    <source>
        <dbReference type="EMBL" id="GIP16150.1"/>
    </source>
</evidence>
<dbReference type="PANTHER" id="PTHR44085">
    <property type="entry name" value="SEPIAPTERIN REDUCTASE"/>
    <property type="match status" value="1"/>
</dbReference>
<evidence type="ECO:0000256" key="5">
    <source>
        <dbReference type="RuleBase" id="RU000363"/>
    </source>
</evidence>
<dbReference type="PRINTS" id="PR00081">
    <property type="entry name" value="GDHRDH"/>
</dbReference>
<dbReference type="PRINTS" id="PR00080">
    <property type="entry name" value="SDRFAMILY"/>
</dbReference>
<dbReference type="Proteomes" id="UP000683139">
    <property type="component" value="Unassembled WGS sequence"/>
</dbReference>
<evidence type="ECO:0000256" key="4">
    <source>
        <dbReference type="ARBA" id="ARBA00023002"/>
    </source>
</evidence>
<dbReference type="InterPro" id="IPR002347">
    <property type="entry name" value="SDR_fam"/>
</dbReference>
<dbReference type="SUPFAM" id="SSF51735">
    <property type="entry name" value="NAD(P)-binding Rossmann-fold domains"/>
    <property type="match status" value="1"/>
</dbReference>
<dbReference type="Gene3D" id="3.40.50.720">
    <property type="entry name" value="NAD(P)-binding Rossmann-like Domain"/>
    <property type="match status" value="1"/>
</dbReference>
<dbReference type="EMBL" id="BOSE01000002">
    <property type="protein sequence ID" value="GIP16150.1"/>
    <property type="molecule type" value="Genomic_DNA"/>
</dbReference>
<reference evidence="6" key="1">
    <citation type="submission" date="2021-03" db="EMBL/GenBank/DDBJ databases">
        <title>Antimicrobial resistance genes in bacteria isolated from Japanese honey, and their potential for conferring macrolide and lincosamide resistance in the American foulbrood pathogen Paenibacillus larvae.</title>
        <authorList>
            <person name="Okamoto M."/>
            <person name="Kumagai M."/>
            <person name="Kanamori H."/>
            <person name="Takamatsu D."/>
        </authorList>
    </citation>
    <scope>NUCLEOTIDE SEQUENCE</scope>
    <source>
        <strain evidence="6">J40TS1</strain>
    </source>
</reference>
<organism evidence="6 7">
    <name type="scientific">Paenibacillus montaniterrae</name>
    <dbReference type="NCBI Taxonomy" id="429341"/>
    <lineage>
        <taxon>Bacteria</taxon>
        <taxon>Bacillati</taxon>
        <taxon>Bacillota</taxon>
        <taxon>Bacilli</taxon>
        <taxon>Bacillales</taxon>
        <taxon>Paenibacillaceae</taxon>
        <taxon>Paenibacillus</taxon>
    </lineage>
</organism>
<keyword evidence="3" id="KW-0521">NADP</keyword>
<evidence type="ECO:0000256" key="2">
    <source>
        <dbReference type="ARBA" id="ARBA00022490"/>
    </source>
</evidence>
<keyword evidence="7" id="KW-1185">Reference proteome</keyword>
<dbReference type="InterPro" id="IPR051721">
    <property type="entry name" value="Biopterin_syn/organic_redct"/>
</dbReference>
<dbReference type="AlphaFoldDB" id="A0A919YMV2"/>
<name>A0A919YMV2_9BACL</name>
<proteinExistence type="inferred from homology"/>
<sequence>MKAIIITGASQGIGEALANQLLNEAHHICCISRTSNPKLIERAKQSSNKLSYFPFDLTRLNEIDQLFAEVFAAINAESKLDAIYLINNAGMLSPVAPIELNSATSIIENVHVNLLAPMIITSNFIRLTQEMNIDKRIMNISSASAKYLLPAQSCYSTAKAGLDSFSKSINLEQSGKQYPVKVAAVYPGMIDTQLQAEIRSTSSKLFPYVEQFKQLAEAGQLQTPDYTAEKLIEILFRHDFGSNALIEEL</sequence>
<comment type="similarity">
    <text evidence="5">Belongs to the short-chain dehydrogenases/reductases (SDR) family.</text>
</comment>
<evidence type="ECO:0000256" key="1">
    <source>
        <dbReference type="ARBA" id="ARBA00004496"/>
    </source>
</evidence>
<evidence type="ECO:0000313" key="7">
    <source>
        <dbReference type="Proteomes" id="UP000683139"/>
    </source>
</evidence>
<dbReference type="GO" id="GO:0004757">
    <property type="term" value="F:sepiapterin reductase (NADP+) activity"/>
    <property type="evidence" value="ECO:0007669"/>
    <property type="project" value="TreeGrafter"/>
</dbReference>
<comment type="caution">
    <text evidence="6">The sequence shown here is derived from an EMBL/GenBank/DDBJ whole genome shotgun (WGS) entry which is preliminary data.</text>
</comment>
<dbReference type="NCBIfam" id="NF005381">
    <property type="entry name" value="PRK06924.1"/>
    <property type="match status" value="1"/>
</dbReference>
<dbReference type="GO" id="GO:0006729">
    <property type="term" value="P:tetrahydrobiopterin biosynthetic process"/>
    <property type="evidence" value="ECO:0007669"/>
    <property type="project" value="TreeGrafter"/>
</dbReference>
<dbReference type="Pfam" id="PF00106">
    <property type="entry name" value="adh_short"/>
    <property type="match status" value="1"/>
</dbReference>
<keyword evidence="4" id="KW-0560">Oxidoreductase</keyword>
<dbReference type="InterPro" id="IPR036291">
    <property type="entry name" value="NAD(P)-bd_dom_sf"/>
</dbReference>
<dbReference type="RefSeq" id="WP_213514376.1">
    <property type="nucleotide sequence ID" value="NZ_BOSE01000002.1"/>
</dbReference>
<protein>
    <submittedName>
        <fullName evidence="6">Short-chain dehydrogenase</fullName>
    </submittedName>
</protein>
<evidence type="ECO:0000256" key="3">
    <source>
        <dbReference type="ARBA" id="ARBA00022857"/>
    </source>
</evidence>
<dbReference type="GO" id="GO:0005737">
    <property type="term" value="C:cytoplasm"/>
    <property type="evidence" value="ECO:0007669"/>
    <property type="project" value="UniProtKB-SubCell"/>
</dbReference>
<accession>A0A919YMV2</accession>